<evidence type="ECO:0000256" key="2">
    <source>
        <dbReference type="SAM" id="Phobius"/>
    </source>
</evidence>
<reference evidence="3 4" key="1">
    <citation type="journal article" date="2016" name="Fungal Biol.">
        <title>The genome of Xylona heveae provides a window into fungal endophytism.</title>
        <authorList>
            <person name="Gazis R."/>
            <person name="Kuo A."/>
            <person name="Riley R."/>
            <person name="LaButti K."/>
            <person name="Lipzen A."/>
            <person name="Lin J."/>
            <person name="Amirebrahimi M."/>
            <person name="Hesse C.N."/>
            <person name="Spatafora J.W."/>
            <person name="Henrissat B."/>
            <person name="Hainaut M."/>
            <person name="Grigoriev I.V."/>
            <person name="Hibbett D.S."/>
        </authorList>
    </citation>
    <scope>NUCLEOTIDE SEQUENCE [LARGE SCALE GENOMIC DNA]</scope>
    <source>
        <strain evidence="3 4">TC161</strain>
    </source>
</reference>
<dbReference type="InParanoid" id="A0A164ZPH7"/>
<dbReference type="OrthoDB" id="1630758at2759"/>
<dbReference type="STRING" id="1328760.A0A164ZPH7"/>
<dbReference type="RefSeq" id="XP_018184899.1">
    <property type="nucleotide sequence ID" value="XM_018336576.1"/>
</dbReference>
<feature type="region of interest" description="Disordered" evidence="1">
    <location>
        <begin position="57"/>
        <end position="99"/>
    </location>
</feature>
<keyword evidence="4" id="KW-1185">Reference proteome</keyword>
<dbReference type="AlphaFoldDB" id="A0A164ZPH7"/>
<keyword evidence="2" id="KW-1133">Transmembrane helix</keyword>
<feature type="compositionally biased region" description="Low complexity" evidence="1">
    <location>
        <begin position="69"/>
        <end position="84"/>
    </location>
</feature>
<feature type="transmembrane region" description="Helical" evidence="2">
    <location>
        <begin position="234"/>
        <end position="258"/>
    </location>
</feature>
<feature type="region of interest" description="Disordered" evidence="1">
    <location>
        <begin position="183"/>
        <end position="204"/>
    </location>
</feature>
<dbReference type="Proteomes" id="UP000076632">
    <property type="component" value="Unassembled WGS sequence"/>
</dbReference>
<organism evidence="3 4">
    <name type="scientific">Xylona heveae (strain CBS 132557 / TC161)</name>
    <dbReference type="NCBI Taxonomy" id="1328760"/>
    <lineage>
        <taxon>Eukaryota</taxon>
        <taxon>Fungi</taxon>
        <taxon>Dikarya</taxon>
        <taxon>Ascomycota</taxon>
        <taxon>Pezizomycotina</taxon>
        <taxon>Xylonomycetes</taxon>
        <taxon>Xylonales</taxon>
        <taxon>Xylonaceae</taxon>
        <taxon>Xylona</taxon>
    </lineage>
</organism>
<name>A0A164ZPH7_XYLHT</name>
<gene>
    <name evidence="3" type="ORF">L228DRAFT_41840</name>
</gene>
<keyword evidence="2" id="KW-0472">Membrane</keyword>
<evidence type="ECO:0000256" key="1">
    <source>
        <dbReference type="SAM" id="MobiDB-lite"/>
    </source>
</evidence>
<protein>
    <submittedName>
        <fullName evidence="3">Uncharacterized protein</fullName>
    </submittedName>
</protein>
<proteinExistence type="predicted"/>
<accession>A0A164ZPH7</accession>
<keyword evidence="2" id="KW-0812">Transmembrane</keyword>
<evidence type="ECO:0000313" key="3">
    <source>
        <dbReference type="EMBL" id="KZF19344.1"/>
    </source>
</evidence>
<evidence type="ECO:0000313" key="4">
    <source>
        <dbReference type="Proteomes" id="UP000076632"/>
    </source>
</evidence>
<dbReference type="GeneID" id="28901713"/>
<sequence>MAPFLKSQNDRIDAQHSMIKNLQRRNDILEGGLTSIQAMLCTSTFDSVGVDSTTLLASASSPLSPPPASSSATAGSASTSTLTSVPNQPNPDPADLPPFNSAIHHLLSLHESLRQEVDRVSAAVSELDARSSMMIMNESLRNKEDITHTNAALNSMRMQLHWLLSARLQMQSRMAAAAAAAANSPAGSTAATSPPNRSRDMGVGTSGAAVASAFGLPPPLRRMSGMFPLSPSSLFSFISFLFSFNFPFLCSSLLPIVFTFSP</sequence>
<dbReference type="EMBL" id="KV407466">
    <property type="protein sequence ID" value="KZF19344.1"/>
    <property type="molecule type" value="Genomic_DNA"/>
</dbReference>